<comment type="caution">
    <text evidence="2">The sequence shown here is derived from an EMBL/GenBank/DDBJ whole genome shotgun (WGS) entry which is preliminary data.</text>
</comment>
<name>A0ABN7VT74_GIGMA</name>
<protein>
    <submittedName>
        <fullName evidence="2">13376_t:CDS:1</fullName>
    </submittedName>
</protein>
<gene>
    <name evidence="2" type="ORF">GMARGA_LOCUS22416</name>
</gene>
<feature type="non-terminal residue" evidence="2">
    <location>
        <position position="1"/>
    </location>
</feature>
<proteinExistence type="predicted"/>
<accession>A0ABN7VT74</accession>
<sequence>QSCSYVTIKKYINVKNMEIVMNSNNEMQHSPGIISGCNTCREPIYVGETIYSSFRQKKMVKSGGLYEEADEQVSAPSASSQAKISSGASGRFGGDANKEV</sequence>
<dbReference type="EMBL" id="CAJVQB010021601">
    <property type="protein sequence ID" value="CAG8797529.1"/>
    <property type="molecule type" value="Genomic_DNA"/>
</dbReference>
<feature type="region of interest" description="Disordered" evidence="1">
    <location>
        <begin position="70"/>
        <end position="100"/>
    </location>
</feature>
<keyword evidence="3" id="KW-1185">Reference proteome</keyword>
<organism evidence="2 3">
    <name type="scientific">Gigaspora margarita</name>
    <dbReference type="NCBI Taxonomy" id="4874"/>
    <lineage>
        <taxon>Eukaryota</taxon>
        <taxon>Fungi</taxon>
        <taxon>Fungi incertae sedis</taxon>
        <taxon>Mucoromycota</taxon>
        <taxon>Glomeromycotina</taxon>
        <taxon>Glomeromycetes</taxon>
        <taxon>Diversisporales</taxon>
        <taxon>Gigasporaceae</taxon>
        <taxon>Gigaspora</taxon>
    </lineage>
</organism>
<reference evidence="2 3" key="1">
    <citation type="submission" date="2021-06" db="EMBL/GenBank/DDBJ databases">
        <authorList>
            <person name="Kallberg Y."/>
            <person name="Tangrot J."/>
            <person name="Rosling A."/>
        </authorList>
    </citation>
    <scope>NUCLEOTIDE SEQUENCE [LARGE SCALE GENOMIC DNA]</scope>
    <source>
        <strain evidence="2 3">120-4 pot B 10/14</strain>
    </source>
</reference>
<evidence type="ECO:0000256" key="1">
    <source>
        <dbReference type="SAM" id="MobiDB-lite"/>
    </source>
</evidence>
<dbReference type="Proteomes" id="UP000789901">
    <property type="component" value="Unassembled WGS sequence"/>
</dbReference>
<evidence type="ECO:0000313" key="2">
    <source>
        <dbReference type="EMBL" id="CAG8797529.1"/>
    </source>
</evidence>
<evidence type="ECO:0000313" key="3">
    <source>
        <dbReference type="Proteomes" id="UP000789901"/>
    </source>
</evidence>
<feature type="compositionally biased region" description="Polar residues" evidence="1">
    <location>
        <begin position="74"/>
        <end position="88"/>
    </location>
</feature>